<dbReference type="CDD" id="cd02440">
    <property type="entry name" value="AdoMet_MTases"/>
    <property type="match status" value="1"/>
</dbReference>
<dbReference type="Gene3D" id="3.40.50.150">
    <property type="entry name" value="Vaccinia Virus protein VP39"/>
    <property type="match status" value="1"/>
</dbReference>
<dbReference type="Proteomes" id="UP000192775">
    <property type="component" value="Chromosome"/>
</dbReference>
<evidence type="ECO:0000313" key="4">
    <source>
        <dbReference type="Proteomes" id="UP000192775"/>
    </source>
</evidence>
<dbReference type="InterPro" id="IPR013216">
    <property type="entry name" value="Methyltransf_11"/>
</dbReference>
<feature type="domain" description="Methyltransferase type 11" evidence="2">
    <location>
        <begin position="62"/>
        <end position="152"/>
    </location>
</feature>
<dbReference type="Pfam" id="PF08241">
    <property type="entry name" value="Methyltransf_11"/>
    <property type="match status" value="1"/>
</dbReference>
<dbReference type="AlphaFoldDB" id="A0A1X9LMU1"/>
<reference evidence="3 4" key="1">
    <citation type="submission" date="2017-04" db="EMBL/GenBank/DDBJ databases">
        <authorList>
            <person name="Afonso C.L."/>
            <person name="Miller P.J."/>
            <person name="Scott M.A."/>
            <person name="Spackman E."/>
            <person name="Goraichik I."/>
            <person name="Dimitrov K.M."/>
            <person name="Suarez D.L."/>
            <person name="Swayne D.E."/>
        </authorList>
    </citation>
    <scope>NUCLEOTIDE SEQUENCE [LARGE SCALE GENOMIC DNA]</scope>
    <source>
        <strain evidence="4">XA(T)</strain>
    </source>
</reference>
<proteinExistence type="predicted"/>
<dbReference type="RefSeq" id="WP_085020664.1">
    <property type="nucleotide sequence ID" value="NZ_BMHD01000001.1"/>
</dbReference>
<dbReference type="PANTHER" id="PTHR43861:SF1">
    <property type="entry name" value="TRANS-ACONITATE 2-METHYLTRANSFERASE"/>
    <property type="match status" value="1"/>
</dbReference>
<gene>
    <name evidence="3" type="ORF">B5808_15845</name>
</gene>
<name>A0A1X9LMU1_9MICO</name>
<protein>
    <recommendedName>
        <fullName evidence="2">Methyltransferase type 11 domain-containing protein</fullName>
    </recommendedName>
</protein>
<dbReference type="STRING" id="1619308.B5808_15845"/>
<dbReference type="SUPFAM" id="SSF53335">
    <property type="entry name" value="S-adenosyl-L-methionine-dependent methyltransferases"/>
    <property type="match status" value="1"/>
</dbReference>
<accession>A0A1X9LMU1</accession>
<dbReference type="InterPro" id="IPR029063">
    <property type="entry name" value="SAM-dependent_MTases_sf"/>
</dbReference>
<evidence type="ECO:0000313" key="3">
    <source>
        <dbReference type="EMBL" id="ARJ06526.1"/>
    </source>
</evidence>
<dbReference type="GO" id="GO:0008757">
    <property type="term" value="F:S-adenosylmethionine-dependent methyltransferase activity"/>
    <property type="evidence" value="ECO:0007669"/>
    <property type="project" value="InterPro"/>
</dbReference>
<dbReference type="PANTHER" id="PTHR43861">
    <property type="entry name" value="TRANS-ACONITATE 2-METHYLTRANSFERASE-RELATED"/>
    <property type="match status" value="1"/>
</dbReference>
<organism evidence="3 4">
    <name type="scientific">Cnuibacter physcomitrellae</name>
    <dbReference type="NCBI Taxonomy" id="1619308"/>
    <lineage>
        <taxon>Bacteria</taxon>
        <taxon>Bacillati</taxon>
        <taxon>Actinomycetota</taxon>
        <taxon>Actinomycetes</taxon>
        <taxon>Micrococcales</taxon>
        <taxon>Microbacteriaceae</taxon>
        <taxon>Cnuibacter</taxon>
    </lineage>
</organism>
<keyword evidence="4" id="KW-1185">Reference proteome</keyword>
<feature type="region of interest" description="Disordered" evidence="1">
    <location>
        <begin position="1"/>
        <end position="26"/>
    </location>
</feature>
<sequence length="271" mass="27638">MSSAADSDAAACPAGPEEAAAASGEAWSPVAEEWAARWGRVADPAREEIVRRAGIGAGSRVLDAGCGSGELAAQLEAAGAAVSAVDAAPGMVALARRTAPAADVQLAAIDRLPFSDGVFDAVIAVNALQFADDMAAALVELGRVTAPGGVVAVANWAERARNDLDTLETAVALDDGDDPDDLVDLDYRLPGGLEALFAEAGIAVEWSSTVDVPWSAASDDDLARGVLLGEDDDTIAARTPILVAAARPFATPEGGYLLRNAFHVVLGRVPR</sequence>
<dbReference type="KEGG" id="cphy:B5808_15845"/>
<evidence type="ECO:0000256" key="1">
    <source>
        <dbReference type="SAM" id="MobiDB-lite"/>
    </source>
</evidence>
<dbReference type="EMBL" id="CP020715">
    <property type="protein sequence ID" value="ARJ06526.1"/>
    <property type="molecule type" value="Genomic_DNA"/>
</dbReference>
<evidence type="ECO:0000259" key="2">
    <source>
        <dbReference type="Pfam" id="PF08241"/>
    </source>
</evidence>